<dbReference type="VEuPathDB" id="ToxoDB:EMWEY_00034610"/>
<keyword evidence="1" id="KW-0677">Repeat</keyword>
<feature type="compositionally biased region" description="Low complexity" evidence="3">
    <location>
        <begin position="578"/>
        <end position="593"/>
    </location>
</feature>
<dbReference type="GO" id="GO:0005737">
    <property type="term" value="C:cytoplasm"/>
    <property type="evidence" value="ECO:0007669"/>
    <property type="project" value="TreeGrafter"/>
</dbReference>
<protein>
    <submittedName>
        <fullName evidence="4">N-terminal acetyltransferase complex subunit NARG1, putative</fullName>
    </submittedName>
</protein>
<dbReference type="RefSeq" id="XP_013337410.1">
    <property type="nucleotide sequence ID" value="XM_013481956.1"/>
</dbReference>
<dbReference type="PANTHER" id="PTHR22767:SF2">
    <property type="entry name" value="N(ALPHA)-ACETYLTRANSFERASE 15_16, ISOFORM A"/>
    <property type="match status" value="1"/>
</dbReference>
<evidence type="ECO:0000313" key="5">
    <source>
        <dbReference type="Proteomes" id="UP000030763"/>
    </source>
</evidence>
<evidence type="ECO:0000313" key="4">
    <source>
        <dbReference type="EMBL" id="CDJ60760.1"/>
    </source>
</evidence>
<dbReference type="Gene3D" id="1.25.40.1010">
    <property type="match status" value="1"/>
</dbReference>
<dbReference type="Proteomes" id="UP000030763">
    <property type="component" value="Unassembled WGS sequence"/>
</dbReference>
<organism evidence="4 5">
    <name type="scientific">Eimeria maxima</name>
    <name type="common">Coccidian parasite</name>
    <dbReference type="NCBI Taxonomy" id="5804"/>
    <lineage>
        <taxon>Eukaryota</taxon>
        <taxon>Sar</taxon>
        <taxon>Alveolata</taxon>
        <taxon>Apicomplexa</taxon>
        <taxon>Conoidasida</taxon>
        <taxon>Coccidia</taxon>
        <taxon>Eucoccidiorida</taxon>
        <taxon>Eimeriorina</taxon>
        <taxon>Eimeriidae</taxon>
        <taxon>Eimeria</taxon>
    </lineage>
</organism>
<feature type="compositionally biased region" description="Low complexity" evidence="3">
    <location>
        <begin position="600"/>
        <end position="610"/>
    </location>
</feature>
<evidence type="ECO:0000256" key="2">
    <source>
        <dbReference type="ARBA" id="ARBA00022803"/>
    </source>
</evidence>
<feature type="non-terminal residue" evidence="4">
    <location>
        <position position="1"/>
    </location>
</feature>
<keyword evidence="2" id="KW-0802">TPR repeat</keyword>
<dbReference type="PANTHER" id="PTHR22767">
    <property type="entry name" value="N-TERMINAL ACETYLTRANSFERASE-RELATED"/>
    <property type="match status" value="1"/>
</dbReference>
<accession>U6MGI2</accession>
<name>U6MGI2_EIMMA</name>
<feature type="region of interest" description="Disordered" evidence="3">
    <location>
        <begin position="575"/>
        <end position="615"/>
    </location>
</feature>
<evidence type="ECO:0000256" key="3">
    <source>
        <dbReference type="SAM" id="MobiDB-lite"/>
    </source>
</evidence>
<gene>
    <name evidence="4" type="ORF">EMWEY_00034610</name>
</gene>
<dbReference type="EMBL" id="HG721923">
    <property type="protein sequence ID" value="CDJ60760.1"/>
    <property type="molecule type" value="Genomic_DNA"/>
</dbReference>
<dbReference type="AlphaFoldDB" id="U6MGI2"/>
<dbReference type="Gene3D" id="1.25.40.1040">
    <property type="match status" value="2"/>
</dbReference>
<evidence type="ECO:0000256" key="1">
    <source>
        <dbReference type="ARBA" id="ARBA00022737"/>
    </source>
</evidence>
<dbReference type="GO" id="GO:0016740">
    <property type="term" value="F:transferase activity"/>
    <property type="evidence" value="ECO:0007669"/>
    <property type="project" value="UniProtKB-KW"/>
</dbReference>
<keyword evidence="4" id="KW-0808">Transferase</keyword>
<reference evidence="4" key="1">
    <citation type="submission" date="2013-10" db="EMBL/GenBank/DDBJ databases">
        <title>Genomic analysis of the causative agents of coccidiosis in chickens.</title>
        <authorList>
            <person name="Reid A.J."/>
            <person name="Blake D."/>
            <person name="Billington K."/>
            <person name="Browne H."/>
            <person name="Dunn M."/>
            <person name="Hung S."/>
            <person name="Kawahara F."/>
            <person name="Miranda-Saavedra D."/>
            <person name="Mourier T."/>
            <person name="Nagra H."/>
            <person name="Otto T.D."/>
            <person name="Rawlings N."/>
            <person name="Sanchez A."/>
            <person name="Sanders M."/>
            <person name="Subramaniam C."/>
            <person name="Tay Y."/>
            <person name="Dear P."/>
            <person name="Doerig C."/>
            <person name="Gruber A."/>
            <person name="Parkinson J."/>
            <person name="Shirley M."/>
            <person name="Wan K.L."/>
            <person name="Berriman M."/>
            <person name="Tomley F."/>
            <person name="Pain A."/>
        </authorList>
    </citation>
    <scope>NUCLEOTIDE SEQUENCE [LARGE SCALE GENOMIC DNA]</scope>
    <source>
        <strain evidence="4">Weybridge</strain>
    </source>
</reference>
<proteinExistence type="predicted"/>
<dbReference type="OrthoDB" id="10263032at2759"/>
<sequence>AGRLTVALEILDEVEQQFADSRDLDAFEKSEIILYRASLLEEMGKYKECYEYLSSREQNILDETSLLEALGRLSIFLRQFDTGRKAYRRLINNNKDNECYVFCLMACDENEEIRKLFALPRCSFNGAMGRADSLAYRQLEQLSSGSIFERMGEESFVYLLPCALRSSGEDRAGWLPSCFSRQAAQESEVKEKAMSLINGWRPREERRVCTEAKQNGKECNITKLYSKRTLTPHSIRVTREPTEREQELIASYFEHLQRELAPFPLLDYLPLSFFTGDRFVAALDHFLRPMLRKGVVSIFAAIRRLYTRNRVHLITSVIESYVTNLEKKPSTFGKLLGTRNRNTTATTAAATTDKREDNEPLRAAAGDAAANSNDVVNDTCPEEMSYCLLYTYLLLAQHYDFTRQTEKALAIIDKAIEHTPTFGDLYLAKGRICKHIGDNQTAAELHEKAREMDTADRYLNSKAVTYFLRVGDVERARSLSRLFSRLGDTEETPEAQCMWFELKMARALSRKGLHAEALVEYSNTLQHFQEIQQDQVDFHPYCMRKCTFRAYYREAAGEAVRIYFGIHDGSIEIPPELANSNNSNSKNNTSSNQNKKKGGSAKQQQKQAPPQEKPATKCLTEKPLVAAEKILMPLLKCCSSDVRTWEAHYHLAFRKGAVAAMILSLCRLDKLNAANRVDMFYSPLFPLLLHFCRKADIAAVDSDLHEMAAARLSSIFNFPVEFKKEALDAAADSLVQQLNSKCEANPTDLPLRTVALKAFHLAGEPLPAAFVQHLPSCITVTEKEAAAAATATATSAATAAEEVDIPSLTECEELLEQLQHFKQQEGVYQGVRVCFAYVA</sequence>
<keyword evidence="5" id="KW-1185">Reference proteome</keyword>
<dbReference type="InterPro" id="IPR021183">
    <property type="entry name" value="NatA_aux_su"/>
</dbReference>
<dbReference type="Pfam" id="PF12569">
    <property type="entry name" value="NatA_aux_su"/>
    <property type="match status" value="3"/>
</dbReference>
<dbReference type="InterPro" id="IPR011990">
    <property type="entry name" value="TPR-like_helical_dom_sf"/>
</dbReference>
<dbReference type="SUPFAM" id="SSF48452">
    <property type="entry name" value="TPR-like"/>
    <property type="match status" value="2"/>
</dbReference>
<reference evidence="4" key="2">
    <citation type="submission" date="2013-10" db="EMBL/GenBank/DDBJ databases">
        <authorList>
            <person name="Aslett M."/>
        </authorList>
    </citation>
    <scope>NUCLEOTIDE SEQUENCE [LARGE SCALE GENOMIC DNA]</scope>
    <source>
        <strain evidence="4">Weybridge</strain>
    </source>
</reference>
<dbReference type="GeneID" id="25337447"/>